<comment type="caution">
    <text evidence="2">The sequence shown here is derived from an EMBL/GenBank/DDBJ whole genome shotgun (WGS) entry which is preliminary data.</text>
</comment>
<dbReference type="NCBIfam" id="NF041644">
    <property type="entry name" value="CBO0543_fam"/>
    <property type="match status" value="1"/>
</dbReference>
<accession>A0A4R1AUS4</accession>
<protein>
    <recommendedName>
        <fullName evidence="4">Group-specific protein</fullName>
    </recommendedName>
</protein>
<dbReference type="OrthoDB" id="2930674at2"/>
<keyword evidence="1" id="KW-0812">Transmembrane</keyword>
<dbReference type="InterPro" id="IPR048147">
    <property type="entry name" value="CBO0543-like"/>
</dbReference>
<sequence>MNFLPIILFSSLYGTYLDLYFVGRGLYSFPARPWPEIFSIHIFFSLIGLPLLTVFFLIVCSKLKRWEKAIFILAFSLIMAVFEKQSEAFGLFMHHHSWKHLYSFIGYSIFFTTILSLNQFSKYIKKK</sequence>
<feature type="transmembrane region" description="Helical" evidence="1">
    <location>
        <begin position="102"/>
        <end position="120"/>
    </location>
</feature>
<evidence type="ECO:0000313" key="2">
    <source>
        <dbReference type="EMBL" id="TCJ03486.1"/>
    </source>
</evidence>
<feature type="transmembrane region" description="Helical" evidence="1">
    <location>
        <begin position="38"/>
        <end position="59"/>
    </location>
</feature>
<gene>
    <name evidence="2" type="ORF">E0Y62_14310</name>
</gene>
<keyword evidence="3" id="KW-1185">Reference proteome</keyword>
<reference evidence="2 3" key="1">
    <citation type="submission" date="2019-03" db="EMBL/GenBank/DDBJ databases">
        <authorList>
            <person name="Jensen L."/>
            <person name="Storgaard J."/>
            <person name="Sulaj E."/>
            <person name="Schramm A."/>
            <person name="Marshall I.P.G."/>
        </authorList>
    </citation>
    <scope>NUCLEOTIDE SEQUENCE [LARGE SCALE GENOMIC DNA]</scope>
    <source>
        <strain evidence="2 3">2017H2G3</strain>
    </source>
</reference>
<evidence type="ECO:0000313" key="3">
    <source>
        <dbReference type="Proteomes" id="UP000293846"/>
    </source>
</evidence>
<organism evidence="2 3">
    <name type="scientific">Cytobacillus praedii</name>
    <dbReference type="NCBI Taxonomy" id="1742358"/>
    <lineage>
        <taxon>Bacteria</taxon>
        <taxon>Bacillati</taxon>
        <taxon>Bacillota</taxon>
        <taxon>Bacilli</taxon>
        <taxon>Bacillales</taxon>
        <taxon>Bacillaceae</taxon>
        <taxon>Cytobacillus</taxon>
    </lineage>
</organism>
<evidence type="ECO:0000256" key="1">
    <source>
        <dbReference type="SAM" id="Phobius"/>
    </source>
</evidence>
<keyword evidence="1" id="KW-1133">Transmembrane helix</keyword>
<evidence type="ECO:0008006" key="4">
    <source>
        <dbReference type="Google" id="ProtNLM"/>
    </source>
</evidence>
<proteinExistence type="predicted"/>
<dbReference type="AlphaFoldDB" id="A0A4R1AUS4"/>
<name>A0A4R1AUS4_9BACI</name>
<feature type="transmembrane region" description="Helical" evidence="1">
    <location>
        <begin position="66"/>
        <end position="82"/>
    </location>
</feature>
<dbReference type="STRING" id="1742358.GCA_001439605_04434"/>
<dbReference type="Proteomes" id="UP000293846">
    <property type="component" value="Unassembled WGS sequence"/>
</dbReference>
<dbReference type="RefSeq" id="WP_131237426.1">
    <property type="nucleotide sequence ID" value="NZ_SJTH01000017.1"/>
</dbReference>
<dbReference type="EMBL" id="SJTH01000017">
    <property type="protein sequence ID" value="TCJ03486.1"/>
    <property type="molecule type" value="Genomic_DNA"/>
</dbReference>
<keyword evidence="1" id="KW-0472">Membrane</keyword>